<feature type="transmembrane region" description="Helical" evidence="8">
    <location>
        <begin position="242"/>
        <end position="264"/>
    </location>
</feature>
<dbReference type="SUPFAM" id="SSF90123">
    <property type="entry name" value="ABC transporter transmembrane region"/>
    <property type="match status" value="1"/>
</dbReference>
<evidence type="ECO:0000256" key="1">
    <source>
        <dbReference type="ARBA" id="ARBA00004651"/>
    </source>
</evidence>
<feature type="region of interest" description="Disordered" evidence="7">
    <location>
        <begin position="314"/>
        <end position="339"/>
    </location>
</feature>
<dbReference type="PROSITE" id="PS00211">
    <property type="entry name" value="ABC_TRANSPORTER_1"/>
    <property type="match status" value="1"/>
</dbReference>
<dbReference type="Gene3D" id="1.20.1560.10">
    <property type="entry name" value="ABC transporter type 1, transmembrane domain"/>
    <property type="match status" value="1"/>
</dbReference>
<dbReference type="Proteomes" id="UP001612915">
    <property type="component" value="Unassembled WGS sequence"/>
</dbReference>
<dbReference type="PANTHER" id="PTHR24221:SF654">
    <property type="entry name" value="ATP-BINDING CASSETTE SUB-FAMILY B MEMBER 6"/>
    <property type="match status" value="1"/>
</dbReference>
<keyword evidence="3" id="KW-0547">Nucleotide-binding</keyword>
<feature type="transmembrane region" description="Helical" evidence="8">
    <location>
        <begin position="54"/>
        <end position="74"/>
    </location>
</feature>
<dbReference type="SUPFAM" id="SSF52540">
    <property type="entry name" value="P-loop containing nucleoside triphosphate hydrolases"/>
    <property type="match status" value="1"/>
</dbReference>
<dbReference type="InterPro" id="IPR027417">
    <property type="entry name" value="P-loop_NTPase"/>
</dbReference>
<name>A0ABW8AHM4_9ACTN</name>
<evidence type="ECO:0000256" key="7">
    <source>
        <dbReference type="SAM" id="MobiDB-lite"/>
    </source>
</evidence>
<comment type="caution">
    <text evidence="11">The sequence shown here is derived from an EMBL/GenBank/DDBJ whole genome shotgun (WGS) entry which is preliminary data.</text>
</comment>
<feature type="transmembrane region" description="Helical" evidence="8">
    <location>
        <begin position="20"/>
        <end position="42"/>
    </location>
</feature>
<dbReference type="PANTHER" id="PTHR24221">
    <property type="entry name" value="ATP-BINDING CASSETTE SUB-FAMILY B"/>
    <property type="match status" value="1"/>
</dbReference>
<feature type="transmembrane region" description="Helical" evidence="8">
    <location>
        <begin position="276"/>
        <end position="303"/>
    </location>
</feature>
<feature type="domain" description="ABC transporter" evidence="9">
    <location>
        <begin position="341"/>
        <end position="556"/>
    </location>
</feature>
<evidence type="ECO:0000313" key="11">
    <source>
        <dbReference type="EMBL" id="MFI7585488.1"/>
    </source>
</evidence>
<keyword evidence="6 8" id="KW-0472">Membrane</keyword>
<dbReference type="InterPro" id="IPR003439">
    <property type="entry name" value="ABC_transporter-like_ATP-bd"/>
</dbReference>
<evidence type="ECO:0000256" key="3">
    <source>
        <dbReference type="ARBA" id="ARBA00022741"/>
    </source>
</evidence>
<dbReference type="PROSITE" id="PS50929">
    <property type="entry name" value="ABC_TM1F"/>
    <property type="match status" value="1"/>
</dbReference>
<feature type="transmembrane region" description="Helical" evidence="8">
    <location>
        <begin position="136"/>
        <end position="156"/>
    </location>
</feature>
<evidence type="ECO:0000259" key="10">
    <source>
        <dbReference type="PROSITE" id="PS50929"/>
    </source>
</evidence>
<reference evidence="11 12" key="1">
    <citation type="submission" date="2024-10" db="EMBL/GenBank/DDBJ databases">
        <title>The Natural Products Discovery Center: Release of the First 8490 Sequenced Strains for Exploring Actinobacteria Biosynthetic Diversity.</title>
        <authorList>
            <person name="Kalkreuter E."/>
            <person name="Kautsar S.A."/>
            <person name="Yang D."/>
            <person name="Bader C.D."/>
            <person name="Teijaro C.N."/>
            <person name="Fluegel L."/>
            <person name="Davis C.M."/>
            <person name="Simpson J.R."/>
            <person name="Lauterbach L."/>
            <person name="Steele A.D."/>
            <person name="Gui C."/>
            <person name="Meng S."/>
            <person name="Li G."/>
            <person name="Viehrig K."/>
            <person name="Ye F."/>
            <person name="Su P."/>
            <person name="Kiefer A.F."/>
            <person name="Nichols A."/>
            <person name="Cepeda A.J."/>
            <person name="Yan W."/>
            <person name="Fan B."/>
            <person name="Jiang Y."/>
            <person name="Adhikari A."/>
            <person name="Zheng C.-J."/>
            <person name="Schuster L."/>
            <person name="Cowan T.M."/>
            <person name="Smanski M.J."/>
            <person name="Chevrette M.G."/>
            <person name="De Carvalho L.P.S."/>
            <person name="Shen B."/>
        </authorList>
    </citation>
    <scope>NUCLEOTIDE SEQUENCE [LARGE SCALE GENOMIC DNA]</scope>
    <source>
        <strain evidence="11 12">NPDC049639</strain>
    </source>
</reference>
<evidence type="ECO:0000256" key="2">
    <source>
        <dbReference type="ARBA" id="ARBA00022692"/>
    </source>
</evidence>
<comment type="subcellular location">
    <subcellularLocation>
        <location evidence="1">Cell membrane</location>
        <topology evidence="1">Multi-pass membrane protein</topology>
    </subcellularLocation>
</comment>
<evidence type="ECO:0000313" key="12">
    <source>
        <dbReference type="Proteomes" id="UP001612915"/>
    </source>
</evidence>
<dbReference type="NCBIfam" id="TIGR02868">
    <property type="entry name" value="CydC"/>
    <property type="match status" value="1"/>
</dbReference>
<gene>
    <name evidence="11" type="primary">cydC</name>
    <name evidence="11" type="ORF">ACIB24_00260</name>
</gene>
<evidence type="ECO:0000259" key="9">
    <source>
        <dbReference type="PROSITE" id="PS50893"/>
    </source>
</evidence>
<accession>A0ABW8AHM4</accession>
<evidence type="ECO:0000256" key="4">
    <source>
        <dbReference type="ARBA" id="ARBA00022840"/>
    </source>
</evidence>
<dbReference type="InterPro" id="IPR003593">
    <property type="entry name" value="AAA+_ATPase"/>
</dbReference>
<organism evidence="11 12">
    <name type="scientific">Spongisporangium articulatum</name>
    <dbReference type="NCBI Taxonomy" id="3362603"/>
    <lineage>
        <taxon>Bacteria</taxon>
        <taxon>Bacillati</taxon>
        <taxon>Actinomycetota</taxon>
        <taxon>Actinomycetes</taxon>
        <taxon>Kineosporiales</taxon>
        <taxon>Kineosporiaceae</taxon>
        <taxon>Spongisporangium</taxon>
    </lineage>
</organism>
<dbReference type="InterPro" id="IPR017871">
    <property type="entry name" value="ABC_transporter-like_CS"/>
</dbReference>
<dbReference type="EMBL" id="JBITLV010000001">
    <property type="protein sequence ID" value="MFI7585488.1"/>
    <property type="molecule type" value="Genomic_DNA"/>
</dbReference>
<dbReference type="RefSeq" id="WP_398273440.1">
    <property type="nucleotide sequence ID" value="NZ_JBITLV010000001.1"/>
</dbReference>
<dbReference type="CDD" id="cd03228">
    <property type="entry name" value="ABCC_MRP_Like"/>
    <property type="match status" value="1"/>
</dbReference>
<dbReference type="InterPro" id="IPR036640">
    <property type="entry name" value="ABC1_TM_sf"/>
</dbReference>
<sequence>MRNDPLVRVVLAMRPSARRLTVAVVTGTAAVAAAVALLAVSGWLISRAAQQPPILYLMVAIVAVRALGIGRGLLRYGERLATHDVALRGVVDLRETLYRSLASADSRKVAGLRRGDLLARLGADVDTVADVVTRALLPFAVAAVSGVAAVVALGLILPAAAVVLVAGLAVAGGLAPWLAARAAREAERATAGTRAAVTTGTQALLDGLTELSVAGVADDHRARLRALDERAATELDRAARPAALAAGLVTAATGLTVLGSLVLGVQAVDAGRLAPVMLAVVTLLPLAAVEITAGLPASAVALVRGHVAAERVAPLLERPSSSQTRQDVGPGPTERHSPGDLVAQALDCGWPDRAPVLRGVDLTLRRGTRTALVGPSGSGKTTLLMTLAGLVPPVAGSVEGGDLRANVVHIADDAHVFTTSVRENLRLAHPTATDVELHDALRRCGLGGWLAGLPAGLDTVLRASTEGGSPLSGGERRRLLLARAVLSPAPVVLLDEPAEHLDPETADDLVGKALSGALFGDRTVVVATHRLAALEGADAVLVVAAGHVRVAEPASAH</sequence>
<keyword evidence="2 8" id="KW-0812">Transmembrane</keyword>
<feature type="transmembrane region" description="Helical" evidence="8">
    <location>
        <begin position="162"/>
        <end position="180"/>
    </location>
</feature>
<keyword evidence="5 8" id="KW-1133">Transmembrane helix</keyword>
<dbReference type="SMART" id="SM00382">
    <property type="entry name" value="AAA"/>
    <property type="match status" value="1"/>
</dbReference>
<dbReference type="Pfam" id="PF00664">
    <property type="entry name" value="ABC_membrane"/>
    <property type="match status" value="1"/>
</dbReference>
<dbReference type="Pfam" id="PF00005">
    <property type="entry name" value="ABC_tran"/>
    <property type="match status" value="1"/>
</dbReference>
<dbReference type="InterPro" id="IPR011527">
    <property type="entry name" value="ABC1_TM_dom"/>
</dbReference>
<dbReference type="InterPro" id="IPR039421">
    <property type="entry name" value="Type_1_exporter"/>
</dbReference>
<protein>
    <submittedName>
        <fullName evidence="11">Thiol reductant ABC exporter subunit CydC</fullName>
    </submittedName>
</protein>
<keyword evidence="12" id="KW-1185">Reference proteome</keyword>
<dbReference type="InterPro" id="IPR014223">
    <property type="entry name" value="ABC_CydC/D"/>
</dbReference>
<dbReference type="PROSITE" id="PS50893">
    <property type="entry name" value="ABC_TRANSPORTER_2"/>
    <property type="match status" value="1"/>
</dbReference>
<dbReference type="Gene3D" id="3.40.50.300">
    <property type="entry name" value="P-loop containing nucleotide triphosphate hydrolases"/>
    <property type="match status" value="1"/>
</dbReference>
<evidence type="ECO:0000256" key="5">
    <source>
        <dbReference type="ARBA" id="ARBA00022989"/>
    </source>
</evidence>
<evidence type="ECO:0000256" key="8">
    <source>
        <dbReference type="SAM" id="Phobius"/>
    </source>
</evidence>
<feature type="domain" description="ABC transmembrane type-1" evidence="10">
    <location>
        <begin position="22"/>
        <end position="304"/>
    </location>
</feature>
<evidence type="ECO:0000256" key="6">
    <source>
        <dbReference type="ARBA" id="ARBA00023136"/>
    </source>
</evidence>
<keyword evidence="4" id="KW-0067">ATP-binding</keyword>
<proteinExistence type="predicted"/>